<reference evidence="1" key="1">
    <citation type="journal article" date="2022" name="bioRxiv">
        <title>Sequencing and chromosome-scale assembly of the giantPleurodeles waltlgenome.</title>
        <authorList>
            <person name="Brown T."/>
            <person name="Elewa A."/>
            <person name="Iarovenko S."/>
            <person name="Subramanian E."/>
            <person name="Araus A.J."/>
            <person name="Petzold A."/>
            <person name="Susuki M."/>
            <person name="Suzuki K.-i.T."/>
            <person name="Hayashi T."/>
            <person name="Toyoda A."/>
            <person name="Oliveira C."/>
            <person name="Osipova E."/>
            <person name="Leigh N.D."/>
            <person name="Simon A."/>
            <person name="Yun M.H."/>
        </authorList>
    </citation>
    <scope>NUCLEOTIDE SEQUENCE</scope>
    <source>
        <strain evidence="1">20211129_DDA</strain>
        <tissue evidence="1">Liver</tissue>
    </source>
</reference>
<protein>
    <submittedName>
        <fullName evidence="1">Uncharacterized protein</fullName>
    </submittedName>
</protein>
<keyword evidence="2" id="KW-1185">Reference proteome</keyword>
<evidence type="ECO:0000313" key="2">
    <source>
        <dbReference type="Proteomes" id="UP001066276"/>
    </source>
</evidence>
<evidence type="ECO:0000313" key="1">
    <source>
        <dbReference type="EMBL" id="KAJ1214798.1"/>
    </source>
</evidence>
<sequence>MSARGLRSAFCGEPRGYRISVATATIHLKRQTHGISATEDSQGSTGRVVQHRPALLPDDQSCEDIELQPWKSVLREEEA</sequence>
<accession>A0AAV7WNE7</accession>
<gene>
    <name evidence="1" type="ORF">NDU88_002409</name>
</gene>
<dbReference type="AlphaFoldDB" id="A0AAV7WNE7"/>
<organism evidence="1 2">
    <name type="scientific">Pleurodeles waltl</name>
    <name type="common">Iberian ribbed newt</name>
    <dbReference type="NCBI Taxonomy" id="8319"/>
    <lineage>
        <taxon>Eukaryota</taxon>
        <taxon>Metazoa</taxon>
        <taxon>Chordata</taxon>
        <taxon>Craniata</taxon>
        <taxon>Vertebrata</taxon>
        <taxon>Euteleostomi</taxon>
        <taxon>Amphibia</taxon>
        <taxon>Batrachia</taxon>
        <taxon>Caudata</taxon>
        <taxon>Salamandroidea</taxon>
        <taxon>Salamandridae</taxon>
        <taxon>Pleurodelinae</taxon>
        <taxon>Pleurodeles</taxon>
    </lineage>
</organism>
<dbReference type="EMBL" id="JANPWB010000001">
    <property type="protein sequence ID" value="KAJ1214798.1"/>
    <property type="molecule type" value="Genomic_DNA"/>
</dbReference>
<dbReference type="Proteomes" id="UP001066276">
    <property type="component" value="Chromosome 1_1"/>
</dbReference>
<comment type="caution">
    <text evidence="1">The sequence shown here is derived from an EMBL/GenBank/DDBJ whole genome shotgun (WGS) entry which is preliminary data.</text>
</comment>
<proteinExistence type="predicted"/>
<name>A0AAV7WNE7_PLEWA</name>